<dbReference type="Proteomes" id="UP001469553">
    <property type="component" value="Unassembled WGS sequence"/>
</dbReference>
<comment type="caution">
    <text evidence="1">The sequence shown here is derived from an EMBL/GenBank/DDBJ whole genome shotgun (WGS) entry which is preliminary data.</text>
</comment>
<name>A0ABV0YTI1_9TELE</name>
<accession>A0ABV0YTI1</accession>
<evidence type="ECO:0000313" key="2">
    <source>
        <dbReference type="Proteomes" id="UP001469553"/>
    </source>
</evidence>
<dbReference type="EMBL" id="JAHRIP010041780">
    <property type="protein sequence ID" value="MEQ2297193.1"/>
    <property type="molecule type" value="Genomic_DNA"/>
</dbReference>
<protein>
    <submittedName>
        <fullName evidence="1">Uncharacterized protein</fullName>
    </submittedName>
</protein>
<reference evidence="1 2" key="1">
    <citation type="submission" date="2021-06" db="EMBL/GenBank/DDBJ databases">
        <authorList>
            <person name="Palmer J.M."/>
        </authorList>
    </citation>
    <scope>NUCLEOTIDE SEQUENCE [LARGE SCALE GENOMIC DNA]</scope>
    <source>
        <strain evidence="1 2">AS_MEX2019</strain>
        <tissue evidence="1">Muscle</tissue>
    </source>
</reference>
<proteinExistence type="predicted"/>
<sequence>MQRDQIETHFQFTGRVTRFSFNAMGSERVHEARGANKDPRTFGSETGITDPLSHLQYLKCLLPKNSIVVSSGQSTQVLAKVPVKSTKFHIFTFLACLLNNTLT</sequence>
<organism evidence="1 2">
    <name type="scientific">Ameca splendens</name>
    <dbReference type="NCBI Taxonomy" id="208324"/>
    <lineage>
        <taxon>Eukaryota</taxon>
        <taxon>Metazoa</taxon>
        <taxon>Chordata</taxon>
        <taxon>Craniata</taxon>
        <taxon>Vertebrata</taxon>
        <taxon>Euteleostomi</taxon>
        <taxon>Actinopterygii</taxon>
        <taxon>Neopterygii</taxon>
        <taxon>Teleostei</taxon>
        <taxon>Neoteleostei</taxon>
        <taxon>Acanthomorphata</taxon>
        <taxon>Ovalentaria</taxon>
        <taxon>Atherinomorphae</taxon>
        <taxon>Cyprinodontiformes</taxon>
        <taxon>Goodeidae</taxon>
        <taxon>Ameca</taxon>
    </lineage>
</organism>
<keyword evidence="2" id="KW-1185">Reference proteome</keyword>
<evidence type="ECO:0000313" key="1">
    <source>
        <dbReference type="EMBL" id="MEQ2297193.1"/>
    </source>
</evidence>
<gene>
    <name evidence="1" type="ORF">AMECASPLE_032295</name>
</gene>